<reference evidence="1 2" key="1">
    <citation type="submission" date="2024-02" db="EMBL/GenBank/DDBJ databases">
        <authorList>
            <person name="Chen Y."/>
            <person name="Shah S."/>
            <person name="Dougan E. K."/>
            <person name="Thang M."/>
            <person name="Chan C."/>
        </authorList>
    </citation>
    <scope>NUCLEOTIDE SEQUENCE [LARGE SCALE GENOMIC DNA]</scope>
</reference>
<dbReference type="EMBL" id="CAXAMN010028252">
    <property type="protein sequence ID" value="CAK9115913.1"/>
    <property type="molecule type" value="Genomic_DNA"/>
</dbReference>
<keyword evidence="2" id="KW-1185">Reference proteome</keyword>
<sequence length="129" mass="14181">MKKFPSAIFTSQGQNSCVMHCIPCHAHCSFALAYRKAQPLAVAHPLLQLQDGDTFEQIGNAFPIDPVPSNIAYLKKAIKTENPATVQCDAFQIDIFSQQDGSWIREDEEASVNRGTSKTDCYGFTLPSA</sequence>
<protein>
    <submittedName>
        <fullName evidence="1">Uncharacterized protein</fullName>
    </submittedName>
</protein>
<evidence type="ECO:0000313" key="1">
    <source>
        <dbReference type="EMBL" id="CAK9115913.1"/>
    </source>
</evidence>
<evidence type="ECO:0000313" key="2">
    <source>
        <dbReference type="Proteomes" id="UP001642484"/>
    </source>
</evidence>
<comment type="caution">
    <text evidence="1">The sequence shown here is derived from an EMBL/GenBank/DDBJ whole genome shotgun (WGS) entry which is preliminary data.</text>
</comment>
<organism evidence="1 2">
    <name type="scientific">Durusdinium trenchii</name>
    <dbReference type="NCBI Taxonomy" id="1381693"/>
    <lineage>
        <taxon>Eukaryota</taxon>
        <taxon>Sar</taxon>
        <taxon>Alveolata</taxon>
        <taxon>Dinophyceae</taxon>
        <taxon>Suessiales</taxon>
        <taxon>Symbiodiniaceae</taxon>
        <taxon>Durusdinium</taxon>
    </lineage>
</organism>
<accession>A0ABP0SU77</accession>
<proteinExistence type="predicted"/>
<gene>
    <name evidence="1" type="ORF">CCMP2556_LOCUS53636</name>
</gene>
<name>A0ABP0SU77_9DINO</name>
<dbReference type="Proteomes" id="UP001642484">
    <property type="component" value="Unassembled WGS sequence"/>
</dbReference>